<reference evidence="1" key="1">
    <citation type="submission" date="2015-04" db="UniProtKB">
        <authorList>
            <consortium name="EnsemblPlants"/>
        </authorList>
    </citation>
    <scope>IDENTIFICATION</scope>
    <source>
        <strain evidence="1">SL10</strain>
    </source>
</reference>
<dbReference type="InterPro" id="IPR021920">
    <property type="entry name" value="DUF3531"/>
</dbReference>
<keyword evidence="2" id="KW-1185">Reference proteome</keyword>
<dbReference type="Proteomes" id="UP000006591">
    <property type="component" value="Chromosome 2"/>
</dbReference>
<dbReference type="Gramene" id="ONIVA02G40930.1">
    <property type="protein sequence ID" value="ONIVA02G40930.1"/>
    <property type="gene ID" value="ONIVA02G40930"/>
</dbReference>
<sequence>MMPPPVQTLRLLLLTPFPPPPRLRFHRLTATGRSDNAAAASGTTARERRLAKNACRDDDELRAILGDSIGNPELMKQRVIQAWYVMGRLGAYNSSNLQLANSMLDYDPSYDSDQASGVMPSSFHDISDVEFQDNWGRVWVDLGTSDYLGLDVLLNCLTQLSSEHLGIKQVVFGGKKMGDWEEGMKNSDYGYRHFKI</sequence>
<name>A0A0E0GF86_ORYNI</name>
<dbReference type="HOGENOM" id="CLU_073961_0_0_1"/>
<dbReference type="OMA" id="WEEGMIN"/>
<proteinExistence type="predicted"/>
<dbReference type="eggNOG" id="ENOG502QUJW">
    <property type="taxonomic scope" value="Eukaryota"/>
</dbReference>
<dbReference type="Pfam" id="PF12049">
    <property type="entry name" value="DUF3531"/>
    <property type="match status" value="1"/>
</dbReference>
<accession>A0A0E0GF86</accession>
<evidence type="ECO:0000313" key="2">
    <source>
        <dbReference type="Proteomes" id="UP000006591"/>
    </source>
</evidence>
<dbReference type="PANTHER" id="PTHR46737:SF2">
    <property type="entry name" value="OS02G0827600 PROTEIN"/>
    <property type="match status" value="1"/>
</dbReference>
<dbReference type="STRING" id="4536.A0A0E0GF86"/>
<dbReference type="AlphaFoldDB" id="A0A0E0GF86"/>
<reference evidence="1" key="2">
    <citation type="submission" date="2018-04" db="EMBL/GenBank/DDBJ databases">
        <title>OnivRS2 (Oryza nivara Reference Sequence Version 2).</title>
        <authorList>
            <person name="Zhang J."/>
            <person name="Kudrna D."/>
            <person name="Lee S."/>
            <person name="Talag J."/>
            <person name="Rajasekar S."/>
            <person name="Welchert J."/>
            <person name="Hsing Y.-I."/>
            <person name="Wing R.A."/>
        </authorList>
    </citation>
    <scope>NUCLEOTIDE SEQUENCE [LARGE SCALE GENOMIC DNA]</scope>
    <source>
        <strain evidence="1">SL10</strain>
    </source>
</reference>
<dbReference type="PANTHER" id="PTHR46737">
    <property type="entry name" value="OS02G0827600 PROTEIN"/>
    <property type="match status" value="1"/>
</dbReference>
<protein>
    <submittedName>
        <fullName evidence="1">Uncharacterized protein</fullName>
    </submittedName>
</protein>
<organism evidence="1">
    <name type="scientific">Oryza nivara</name>
    <name type="common">Indian wild rice</name>
    <name type="synonym">Oryza sativa f. spontanea</name>
    <dbReference type="NCBI Taxonomy" id="4536"/>
    <lineage>
        <taxon>Eukaryota</taxon>
        <taxon>Viridiplantae</taxon>
        <taxon>Streptophyta</taxon>
        <taxon>Embryophyta</taxon>
        <taxon>Tracheophyta</taxon>
        <taxon>Spermatophyta</taxon>
        <taxon>Magnoliopsida</taxon>
        <taxon>Liliopsida</taxon>
        <taxon>Poales</taxon>
        <taxon>Poaceae</taxon>
        <taxon>BOP clade</taxon>
        <taxon>Oryzoideae</taxon>
        <taxon>Oryzeae</taxon>
        <taxon>Oryzinae</taxon>
        <taxon>Oryza</taxon>
    </lineage>
</organism>
<dbReference type="EnsemblPlants" id="ONIVA02G40930.1">
    <property type="protein sequence ID" value="ONIVA02G40930.1"/>
    <property type="gene ID" value="ONIVA02G40930"/>
</dbReference>
<evidence type="ECO:0000313" key="1">
    <source>
        <dbReference type="EnsemblPlants" id="ONIVA02G40930.1"/>
    </source>
</evidence>